<proteinExistence type="predicted"/>
<dbReference type="STRING" id="747525.W4JQ03"/>
<evidence type="ECO:0000256" key="1">
    <source>
        <dbReference type="SAM" id="MobiDB-lite"/>
    </source>
</evidence>
<evidence type="ECO:0000313" key="3">
    <source>
        <dbReference type="EMBL" id="ETW74956.1"/>
    </source>
</evidence>
<dbReference type="RefSeq" id="XP_009553414.1">
    <property type="nucleotide sequence ID" value="XM_009555119.1"/>
</dbReference>
<feature type="region of interest" description="Disordered" evidence="1">
    <location>
        <begin position="1"/>
        <end position="39"/>
    </location>
</feature>
<protein>
    <recommendedName>
        <fullName evidence="2">Microbial-type PARG catalytic domain-containing protein</fullName>
    </recommendedName>
</protein>
<organism evidence="3 4">
    <name type="scientific">Heterobasidion irregulare (strain TC 32-1)</name>
    <dbReference type="NCBI Taxonomy" id="747525"/>
    <lineage>
        <taxon>Eukaryota</taxon>
        <taxon>Fungi</taxon>
        <taxon>Dikarya</taxon>
        <taxon>Basidiomycota</taxon>
        <taxon>Agaricomycotina</taxon>
        <taxon>Agaricomycetes</taxon>
        <taxon>Russulales</taxon>
        <taxon>Bondarzewiaceae</taxon>
        <taxon>Heterobasidion</taxon>
        <taxon>Heterobasidion annosum species complex</taxon>
    </lineage>
</organism>
<name>W4JQ03_HETIT</name>
<accession>W4JQ03</accession>
<sequence>MAKLTSTRSTRGPHRSKSSSQPKPSHPPQEHSTHRQKRRKQIIRFAAGRVKHQQWASIARQTAAIALGDGKYVENLRCSVPAVSSSPIADSPETSQLQRSLSTWHVVHDISSQVRYSNRATVFYPHDSDVVRSWVTRPAASSLVAPRRTAIEFSKYSAVNRSRRLYLDSVASQKTTPYPIRQTTIGVLTSASVHRPGGAYLSGGTEPDAVLARSTSLVASLSTPEARQFYSEMKKYTKEYGAGFFPHSLVYSPSIVGFRRDDDDHFNVQDDDFDPELDAIPADPTTAELELPPAVNAQNQRAMGEYVSPYLMNVVSAVPVNANTIRTASSPPPFPSNDSTSFSPTSTEIVEATIRQTVKDRLGRALRLFELHGDRKLVLGAFGCREGLSVEVVAQIYAELLACNVGENGDGRFRDVFEKVVFSLPGKLCAPFRTAFQMRVFDDELNRALDAVEL</sequence>
<dbReference type="KEGG" id="hir:HETIRDRAFT_412815"/>
<dbReference type="OrthoDB" id="9985428at2759"/>
<dbReference type="PANTHER" id="PTHR35596:SF1">
    <property type="entry name" value="MICROBIAL-TYPE PARG CATALYTIC DOMAIN-CONTAINING PROTEIN"/>
    <property type="match status" value="1"/>
</dbReference>
<dbReference type="EMBL" id="KI925467">
    <property type="protein sequence ID" value="ETW74956.1"/>
    <property type="molecule type" value="Genomic_DNA"/>
</dbReference>
<feature type="domain" description="Microbial-type PARG catalytic" evidence="2">
    <location>
        <begin position="107"/>
        <end position="259"/>
    </location>
</feature>
<dbReference type="InterPro" id="IPR019261">
    <property type="entry name" value="PARG_cat_microbial"/>
</dbReference>
<reference evidence="3 4" key="1">
    <citation type="journal article" date="2012" name="New Phytol.">
        <title>Insight into trade-off between wood decay and parasitism from the genome of a fungal forest pathogen.</title>
        <authorList>
            <person name="Olson A."/>
            <person name="Aerts A."/>
            <person name="Asiegbu F."/>
            <person name="Belbahri L."/>
            <person name="Bouzid O."/>
            <person name="Broberg A."/>
            <person name="Canback B."/>
            <person name="Coutinho P.M."/>
            <person name="Cullen D."/>
            <person name="Dalman K."/>
            <person name="Deflorio G."/>
            <person name="van Diepen L.T."/>
            <person name="Dunand C."/>
            <person name="Duplessis S."/>
            <person name="Durling M."/>
            <person name="Gonthier P."/>
            <person name="Grimwood J."/>
            <person name="Fossdal C.G."/>
            <person name="Hansson D."/>
            <person name="Henrissat B."/>
            <person name="Hietala A."/>
            <person name="Himmelstrand K."/>
            <person name="Hoffmeister D."/>
            <person name="Hogberg N."/>
            <person name="James T.Y."/>
            <person name="Karlsson M."/>
            <person name="Kohler A."/>
            <person name="Kues U."/>
            <person name="Lee Y.H."/>
            <person name="Lin Y.C."/>
            <person name="Lind M."/>
            <person name="Lindquist E."/>
            <person name="Lombard V."/>
            <person name="Lucas S."/>
            <person name="Lunden K."/>
            <person name="Morin E."/>
            <person name="Murat C."/>
            <person name="Park J."/>
            <person name="Raffaello T."/>
            <person name="Rouze P."/>
            <person name="Salamov A."/>
            <person name="Schmutz J."/>
            <person name="Solheim H."/>
            <person name="Stahlberg J."/>
            <person name="Velez H."/>
            <person name="de Vries R.P."/>
            <person name="Wiebenga A."/>
            <person name="Woodward S."/>
            <person name="Yakovlev I."/>
            <person name="Garbelotto M."/>
            <person name="Martin F."/>
            <person name="Grigoriev I.V."/>
            <person name="Stenlid J."/>
        </authorList>
    </citation>
    <scope>NUCLEOTIDE SEQUENCE [LARGE SCALE GENOMIC DNA]</scope>
    <source>
        <strain evidence="3 4">TC 32-1</strain>
    </source>
</reference>
<dbReference type="GeneID" id="20673071"/>
<dbReference type="InterPro" id="IPR043472">
    <property type="entry name" value="Macro_dom-like"/>
</dbReference>
<feature type="compositionally biased region" description="Polar residues" evidence="1">
    <location>
        <begin position="1"/>
        <end position="10"/>
    </location>
</feature>
<evidence type="ECO:0000259" key="2">
    <source>
        <dbReference type="Pfam" id="PF10021"/>
    </source>
</evidence>
<dbReference type="Proteomes" id="UP000030671">
    <property type="component" value="Unassembled WGS sequence"/>
</dbReference>
<dbReference type="InParanoid" id="W4JQ03"/>
<evidence type="ECO:0000313" key="4">
    <source>
        <dbReference type="Proteomes" id="UP000030671"/>
    </source>
</evidence>
<dbReference type="AlphaFoldDB" id="W4JQ03"/>
<dbReference type="Pfam" id="PF10021">
    <property type="entry name" value="PARG_cat_microb"/>
    <property type="match status" value="1"/>
</dbReference>
<dbReference type="PANTHER" id="PTHR35596">
    <property type="entry name" value="DUF2263 DOMAIN-CONTAINING PROTEIN"/>
    <property type="match status" value="1"/>
</dbReference>
<gene>
    <name evidence="3" type="ORF">HETIRDRAFT_412815</name>
</gene>
<dbReference type="HOGENOM" id="CLU_024412_4_0_1"/>
<dbReference type="Gene3D" id="3.40.220.10">
    <property type="entry name" value="Leucine Aminopeptidase, subunit E, domain 1"/>
    <property type="match status" value="1"/>
</dbReference>
<dbReference type="eggNOG" id="ENOG502SJ59">
    <property type="taxonomic scope" value="Eukaryota"/>
</dbReference>
<keyword evidence="4" id="KW-1185">Reference proteome</keyword>